<dbReference type="Proteomes" id="UP001241758">
    <property type="component" value="Unassembled WGS sequence"/>
</dbReference>
<dbReference type="CDD" id="cd02440">
    <property type="entry name" value="AdoMet_MTases"/>
    <property type="match status" value="1"/>
</dbReference>
<sequence>MGLKKLLQRTRYHSWNFKASTPAEVAEFYDQYNRVIAQFYGGNMHYGYWDGPDDDSSIEVAAARLTEIMIDKLRIKPGDRVLDLGCGPGKPAVQMAKTTGAQVVGVSISSKDVELAGFRAEALNLQDQLSFQVADANDLPFEPDSFDAVLALESIVHMEDRAHVLRQIARVLKPGGRVALTDFIQRGPISDDEDEQRALVEMLKAWRAAPLVEIEDYVEFAQHAGLILDETIDITQQTKYTFPYTYAAMRDQLERGAKLPPELAAILADTTAEDWKIDESVDPAEGVVIVVAHKPDQRR</sequence>
<dbReference type="PANTHER" id="PTHR44068">
    <property type="entry name" value="ZGC:194242"/>
    <property type="match status" value="1"/>
</dbReference>
<dbReference type="EMBL" id="JASCTH010000041">
    <property type="protein sequence ID" value="MDI6105171.1"/>
    <property type="molecule type" value="Genomic_DNA"/>
</dbReference>
<dbReference type="SMART" id="SM00828">
    <property type="entry name" value="PKS_MT"/>
    <property type="match status" value="1"/>
</dbReference>
<dbReference type="Pfam" id="PF13847">
    <property type="entry name" value="Methyltransf_31"/>
    <property type="match status" value="1"/>
</dbReference>
<dbReference type="InterPro" id="IPR025714">
    <property type="entry name" value="Methyltranfer_dom"/>
</dbReference>
<dbReference type="SUPFAM" id="SSF53335">
    <property type="entry name" value="S-adenosyl-L-methionine-dependent methyltransferases"/>
    <property type="match status" value="1"/>
</dbReference>
<keyword evidence="2" id="KW-0808">Transferase</keyword>
<proteinExistence type="predicted"/>
<accession>A0ABT6WZZ4</accession>
<keyword evidence="1 5" id="KW-0489">Methyltransferase</keyword>
<dbReference type="Gene3D" id="3.40.50.150">
    <property type="entry name" value="Vaccinia Virus protein VP39"/>
    <property type="match status" value="1"/>
</dbReference>
<comment type="caution">
    <text evidence="5">The sequence shown here is derived from an EMBL/GenBank/DDBJ whole genome shotgun (WGS) entry which is preliminary data.</text>
</comment>
<reference evidence="5 6" key="1">
    <citation type="submission" date="2023-05" db="EMBL/GenBank/DDBJ databases">
        <title>Actinoplanes sp. NEAU-A12 genome sequencing.</title>
        <authorList>
            <person name="Wang Z.-S."/>
        </authorList>
    </citation>
    <scope>NUCLEOTIDE SEQUENCE [LARGE SCALE GENOMIC DNA]</scope>
    <source>
        <strain evidence="5 6">NEAU-A12</strain>
    </source>
</reference>
<evidence type="ECO:0000256" key="2">
    <source>
        <dbReference type="ARBA" id="ARBA00022679"/>
    </source>
</evidence>
<dbReference type="PANTHER" id="PTHR44068:SF11">
    <property type="entry name" value="GERANYL DIPHOSPHATE 2-C-METHYLTRANSFERASE"/>
    <property type="match status" value="1"/>
</dbReference>
<feature type="domain" description="Polyketide synthase-like methyltransferase" evidence="4">
    <location>
        <begin position="32"/>
        <end position="295"/>
    </location>
</feature>
<evidence type="ECO:0000313" key="5">
    <source>
        <dbReference type="EMBL" id="MDI6105171.1"/>
    </source>
</evidence>
<keyword evidence="6" id="KW-1185">Reference proteome</keyword>
<gene>
    <name evidence="5" type="ORF">QLQ12_41960</name>
</gene>
<dbReference type="GO" id="GO:0008168">
    <property type="term" value="F:methyltransferase activity"/>
    <property type="evidence" value="ECO:0007669"/>
    <property type="project" value="UniProtKB-KW"/>
</dbReference>
<dbReference type="InterPro" id="IPR050447">
    <property type="entry name" value="Erg6_SMT_methyltransf"/>
</dbReference>
<keyword evidence="3" id="KW-0949">S-adenosyl-L-methionine</keyword>
<dbReference type="InterPro" id="IPR029063">
    <property type="entry name" value="SAM-dependent_MTases_sf"/>
</dbReference>
<evidence type="ECO:0000256" key="1">
    <source>
        <dbReference type="ARBA" id="ARBA00022603"/>
    </source>
</evidence>
<dbReference type="InterPro" id="IPR020803">
    <property type="entry name" value="MeTfrase_dom"/>
</dbReference>
<protein>
    <submittedName>
        <fullName evidence="5">Methyltransferase domain-containing protein</fullName>
    </submittedName>
</protein>
<dbReference type="RefSeq" id="WP_282766639.1">
    <property type="nucleotide sequence ID" value="NZ_JASCTH010000041.1"/>
</dbReference>
<organism evidence="5 6">
    <name type="scientific">Actinoplanes sandaracinus</name>
    <dbReference type="NCBI Taxonomy" id="3045177"/>
    <lineage>
        <taxon>Bacteria</taxon>
        <taxon>Bacillati</taxon>
        <taxon>Actinomycetota</taxon>
        <taxon>Actinomycetes</taxon>
        <taxon>Micromonosporales</taxon>
        <taxon>Micromonosporaceae</taxon>
        <taxon>Actinoplanes</taxon>
    </lineage>
</organism>
<evidence type="ECO:0000313" key="6">
    <source>
        <dbReference type="Proteomes" id="UP001241758"/>
    </source>
</evidence>
<dbReference type="GO" id="GO:0032259">
    <property type="term" value="P:methylation"/>
    <property type="evidence" value="ECO:0007669"/>
    <property type="project" value="UniProtKB-KW"/>
</dbReference>
<evidence type="ECO:0000256" key="3">
    <source>
        <dbReference type="ARBA" id="ARBA00022691"/>
    </source>
</evidence>
<evidence type="ECO:0000259" key="4">
    <source>
        <dbReference type="SMART" id="SM00828"/>
    </source>
</evidence>
<name>A0ABT6WZZ4_9ACTN</name>